<dbReference type="InterPro" id="IPR020103">
    <property type="entry name" value="PsdUridine_synth_cat_dom_sf"/>
</dbReference>
<dbReference type="CDD" id="cd02869">
    <property type="entry name" value="PseudoU_synth_RluA_like"/>
    <property type="match status" value="1"/>
</dbReference>
<dbReference type="Gene3D" id="3.30.2350.10">
    <property type="entry name" value="Pseudouridine synthase"/>
    <property type="match status" value="1"/>
</dbReference>
<feature type="domain" description="Pseudouridine synthase RsuA/RluA-like" evidence="5">
    <location>
        <begin position="98"/>
        <end position="247"/>
    </location>
</feature>
<sequence length="304" mass="34387">MPNEELKQAFKLHWVASERESGMILREFIRQRQISRRALAAIKFGGGLILVNEKEATVRYVLKGGDRIQVIFPPEEPSSGLVAEMIPLTIKYEDEFILVVAKPPFMSTIPSREHPAGSLANALAWYYRDKGLPSTIHVVTRLDRDTSGLVLVAKHSHVHHLLSEQQKQGLVKRKYIAIAEGYVEERSGKIEEPIGRKPTSIIEREVRADGQYACTLFEVTGRSSSYSLMSLQLLTGRTHQIRVHLSHYGFPLAGDDLYGGSTKDISRQALHCSNLKFFHPFLNKQMVFEEPLPEDMRKLLGKRG</sequence>
<evidence type="ECO:0000256" key="1">
    <source>
        <dbReference type="ARBA" id="ARBA00000073"/>
    </source>
</evidence>
<gene>
    <name evidence="6" type="ORF">D0466_09270</name>
</gene>
<evidence type="ECO:0000313" key="6">
    <source>
        <dbReference type="EMBL" id="RFU64112.1"/>
    </source>
</evidence>
<accession>A0A372LDK0</accession>
<evidence type="ECO:0000256" key="2">
    <source>
        <dbReference type="ARBA" id="ARBA00010876"/>
    </source>
</evidence>
<proteinExistence type="inferred from homology"/>
<evidence type="ECO:0000313" key="7">
    <source>
        <dbReference type="Proteomes" id="UP000262939"/>
    </source>
</evidence>
<dbReference type="EC" id="5.4.99.-" evidence="4"/>
<dbReference type="GO" id="GO:0000455">
    <property type="term" value="P:enzyme-directed rRNA pseudouridine synthesis"/>
    <property type="evidence" value="ECO:0007669"/>
    <property type="project" value="TreeGrafter"/>
</dbReference>
<feature type="active site" evidence="3">
    <location>
        <position position="143"/>
    </location>
</feature>
<keyword evidence="7" id="KW-1185">Reference proteome</keyword>
<organism evidence="6 7">
    <name type="scientific">Peribacillus glennii</name>
    <dbReference type="NCBI Taxonomy" id="2303991"/>
    <lineage>
        <taxon>Bacteria</taxon>
        <taxon>Bacillati</taxon>
        <taxon>Bacillota</taxon>
        <taxon>Bacilli</taxon>
        <taxon>Bacillales</taxon>
        <taxon>Bacillaceae</taxon>
        <taxon>Peribacillus</taxon>
    </lineage>
</organism>
<dbReference type="PROSITE" id="PS01129">
    <property type="entry name" value="PSI_RLU"/>
    <property type="match status" value="1"/>
</dbReference>
<name>A0A372LDK0_9BACI</name>
<reference evidence="6 7" key="1">
    <citation type="submission" date="2018-08" db="EMBL/GenBank/DDBJ databases">
        <title>Bacillus chawlae sp. nov., Bacillus glennii sp. nov., and Bacillus saganii sp. nov. Isolated from the Vehicle Assembly Building at Kennedy Space Center where the Viking Spacecraft were Assembled.</title>
        <authorList>
            <person name="Seuylemezian A."/>
            <person name="Vaishampayan P."/>
        </authorList>
    </citation>
    <scope>NUCLEOTIDE SEQUENCE [LARGE SCALE GENOMIC DNA]</scope>
    <source>
        <strain evidence="6 7">V44-8</strain>
    </source>
</reference>
<dbReference type="InterPro" id="IPR006224">
    <property type="entry name" value="PsdUridine_synth_RluA-like_CS"/>
</dbReference>
<comment type="caution">
    <text evidence="6">The sequence shown here is derived from an EMBL/GenBank/DDBJ whole genome shotgun (WGS) entry which is preliminary data.</text>
</comment>
<dbReference type="GO" id="GO:0003723">
    <property type="term" value="F:RNA binding"/>
    <property type="evidence" value="ECO:0007669"/>
    <property type="project" value="InterPro"/>
</dbReference>
<evidence type="ECO:0000256" key="3">
    <source>
        <dbReference type="PIRSR" id="PIRSR606225-1"/>
    </source>
</evidence>
<comment type="similarity">
    <text evidence="2 4">Belongs to the pseudouridine synthase RluA family.</text>
</comment>
<dbReference type="GO" id="GO:0009982">
    <property type="term" value="F:pseudouridine synthase activity"/>
    <property type="evidence" value="ECO:0007669"/>
    <property type="project" value="InterPro"/>
</dbReference>
<dbReference type="InterPro" id="IPR006145">
    <property type="entry name" value="PsdUridine_synth_RsuA/RluA"/>
</dbReference>
<dbReference type="Proteomes" id="UP000262939">
    <property type="component" value="Unassembled WGS sequence"/>
</dbReference>
<evidence type="ECO:0000259" key="5">
    <source>
        <dbReference type="Pfam" id="PF00849"/>
    </source>
</evidence>
<dbReference type="GO" id="GO:0140098">
    <property type="term" value="F:catalytic activity, acting on RNA"/>
    <property type="evidence" value="ECO:0007669"/>
    <property type="project" value="UniProtKB-ARBA"/>
</dbReference>
<dbReference type="InterPro" id="IPR006225">
    <property type="entry name" value="PsdUridine_synth_RluC/D"/>
</dbReference>
<dbReference type="SUPFAM" id="SSF55120">
    <property type="entry name" value="Pseudouridine synthase"/>
    <property type="match status" value="1"/>
</dbReference>
<comment type="catalytic activity">
    <reaction evidence="1 4">
        <text>a uridine in RNA = a pseudouridine in RNA</text>
        <dbReference type="Rhea" id="RHEA:48348"/>
        <dbReference type="Rhea" id="RHEA-COMP:12068"/>
        <dbReference type="Rhea" id="RHEA-COMP:12069"/>
        <dbReference type="ChEBI" id="CHEBI:65314"/>
        <dbReference type="ChEBI" id="CHEBI:65315"/>
    </reaction>
</comment>
<keyword evidence="4" id="KW-0413">Isomerase</keyword>
<dbReference type="NCBIfam" id="TIGR00005">
    <property type="entry name" value="rluA_subfam"/>
    <property type="match status" value="1"/>
</dbReference>
<dbReference type="PANTHER" id="PTHR21600:SF35">
    <property type="entry name" value="PSEUDOURIDINE SYNTHASE"/>
    <property type="match status" value="1"/>
</dbReference>
<dbReference type="Pfam" id="PF00849">
    <property type="entry name" value="PseudoU_synth_2"/>
    <property type="match status" value="1"/>
</dbReference>
<dbReference type="PANTHER" id="PTHR21600">
    <property type="entry name" value="MITOCHONDRIAL RNA PSEUDOURIDINE SYNTHASE"/>
    <property type="match status" value="1"/>
</dbReference>
<dbReference type="RefSeq" id="WP_117322295.1">
    <property type="nucleotide sequence ID" value="NZ_QVTD01000004.1"/>
</dbReference>
<dbReference type="InterPro" id="IPR050188">
    <property type="entry name" value="RluA_PseudoU_synthase"/>
</dbReference>
<protein>
    <recommendedName>
        <fullName evidence="4">Pseudouridine synthase</fullName>
        <ecNumber evidence="4">5.4.99.-</ecNumber>
    </recommendedName>
</protein>
<dbReference type="EMBL" id="QVTD01000004">
    <property type="protein sequence ID" value="RFU64112.1"/>
    <property type="molecule type" value="Genomic_DNA"/>
</dbReference>
<comment type="function">
    <text evidence="4">Responsible for synthesis of pseudouridine from uracil.</text>
</comment>
<evidence type="ECO:0000256" key="4">
    <source>
        <dbReference type="RuleBase" id="RU362028"/>
    </source>
</evidence>
<dbReference type="AlphaFoldDB" id="A0A372LDK0"/>
<dbReference type="OrthoDB" id="9807829at2"/>